<evidence type="ECO:0000313" key="2">
    <source>
        <dbReference type="Proteomes" id="UP000307074"/>
    </source>
</evidence>
<dbReference type="Proteomes" id="UP000307074">
    <property type="component" value="Chromosome"/>
</dbReference>
<reference evidence="1 2" key="1">
    <citation type="submission" date="2018-07" db="EMBL/GenBank/DDBJ databases">
        <authorList>
            <person name="Feyereisen M."/>
        </authorList>
    </citation>
    <scope>NUCLEOTIDE SEQUENCE [LARGE SCALE GENOMIC DNA]</scope>
    <source>
        <strain evidence="1 2">UCCLBBS449</strain>
    </source>
</reference>
<proteinExistence type="predicted"/>
<dbReference type="EMBL" id="CP031198">
    <property type="protein sequence ID" value="QCZ53583.1"/>
    <property type="molecule type" value="Genomic_DNA"/>
</dbReference>
<gene>
    <name evidence="1" type="ORF">UCCLBBS449_1648</name>
</gene>
<accession>A0A5B7Y133</accession>
<sequence length="48" mass="5376">MLKLIGRLAIEIICGNLVSISRSNENLGNNRTLAHYDFSVKVKTPTFK</sequence>
<evidence type="ECO:0000313" key="1">
    <source>
        <dbReference type="EMBL" id="QCZ53583.1"/>
    </source>
</evidence>
<name>A0A5B7Y133_LEVBR</name>
<organism evidence="1 2">
    <name type="scientific">Levilactobacillus brevis</name>
    <name type="common">Lactobacillus brevis</name>
    <dbReference type="NCBI Taxonomy" id="1580"/>
    <lineage>
        <taxon>Bacteria</taxon>
        <taxon>Bacillati</taxon>
        <taxon>Bacillota</taxon>
        <taxon>Bacilli</taxon>
        <taxon>Lactobacillales</taxon>
        <taxon>Lactobacillaceae</taxon>
        <taxon>Levilactobacillus</taxon>
    </lineage>
</organism>
<protein>
    <submittedName>
        <fullName evidence="1">Uncharacterized protein</fullName>
    </submittedName>
</protein>
<dbReference type="AlphaFoldDB" id="A0A5B7Y133"/>